<evidence type="ECO:0000259" key="2">
    <source>
        <dbReference type="SMART" id="SM01027"/>
    </source>
</evidence>
<dbReference type="InterPro" id="IPR011108">
    <property type="entry name" value="RMMBL"/>
</dbReference>
<keyword evidence="1" id="KW-0378">Hydrolase</keyword>
<feature type="domain" description="Beta-Casp" evidence="2">
    <location>
        <begin position="235"/>
        <end position="351"/>
    </location>
</feature>
<name>A0A8S5R3T9_9CAUD</name>
<accession>A0A8S5R3T9</accession>
<evidence type="ECO:0000313" key="3">
    <source>
        <dbReference type="EMBL" id="DAE26032.1"/>
    </source>
</evidence>
<dbReference type="Gene3D" id="3.40.50.10890">
    <property type="match status" value="1"/>
</dbReference>
<dbReference type="InterPro" id="IPR050698">
    <property type="entry name" value="MBL"/>
</dbReference>
<dbReference type="GO" id="GO:0004521">
    <property type="term" value="F:RNA endonuclease activity"/>
    <property type="evidence" value="ECO:0007669"/>
    <property type="project" value="TreeGrafter"/>
</dbReference>
<sequence>MIQGKHTVLENYHANMKYIQKIKPQEVEYIIIGHLHADHIGMIPTLYARGKCNAKIIVPKGSTSILKEMWLDSSYINCRDIEVLNLKNDRNYEPFYTEDIVYKTLEYVEEIDSDKIETLSDELAIRYTDAGHILLSKQCEVYINGGSHTRKILFSSDLGNIATQDSRVFVEKFKPVTSANIAIMECTYCAKDRQCTKDTYKKDIEKIKAVIDQYCVDNNSRVLIPSFSLDRTPYILWILYSLFGKDENFKIPILVDSPLTNHLLDCYSSILDGKSKEQFDEMMSWKNIHRIIQPEDSKAAIASSGAKVILSSSGMLTAGRSIKWTQNILPHAEDCILFMGYTGEDTLGYKIKHEKDNKTININGKPYKNKAQIVDLKSFSSHMQRQDMINYYKTLNCEKIYLVHGDSNKIEFKHDLEDAISDCLKSTKVVAVNSGTKISL</sequence>
<proteinExistence type="predicted"/>
<dbReference type="InterPro" id="IPR036866">
    <property type="entry name" value="RibonucZ/Hydroxyglut_hydro"/>
</dbReference>
<dbReference type="InterPro" id="IPR022712">
    <property type="entry name" value="Beta_Casp"/>
</dbReference>
<dbReference type="SUPFAM" id="SSF56281">
    <property type="entry name" value="Metallo-hydrolase/oxidoreductase"/>
    <property type="match status" value="1"/>
</dbReference>
<dbReference type="SMART" id="SM01027">
    <property type="entry name" value="Beta-Casp"/>
    <property type="match status" value="1"/>
</dbReference>
<dbReference type="GO" id="GO:0004527">
    <property type="term" value="F:exonuclease activity"/>
    <property type="evidence" value="ECO:0007669"/>
    <property type="project" value="UniProtKB-KW"/>
</dbReference>
<dbReference type="Pfam" id="PF10996">
    <property type="entry name" value="Beta-Casp"/>
    <property type="match status" value="1"/>
</dbReference>
<dbReference type="PANTHER" id="PTHR11203">
    <property type="entry name" value="CLEAVAGE AND POLYADENYLATION SPECIFICITY FACTOR FAMILY MEMBER"/>
    <property type="match status" value="1"/>
</dbReference>
<dbReference type="PANTHER" id="PTHR11203:SF37">
    <property type="entry name" value="INTEGRATOR COMPLEX SUBUNIT 11"/>
    <property type="match status" value="1"/>
</dbReference>
<protein>
    <submittedName>
        <fullName evidence="3">Putative exonuclease</fullName>
    </submittedName>
</protein>
<organism evidence="3">
    <name type="scientific">Siphoviridae sp. ctEkS11</name>
    <dbReference type="NCBI Taxonomy" id="2827272"/>
    <lineage>
        <taxon>Viruses</taxon>
        <taxon>Duplodnaviria</taxon>
        <taxon>Heunggongvirae</taxon>
        <taxon>Uroviricota</taxon>
        <taxon>Caudoviricetes</taxon>
    </lineage>
</organism>
<dbReference type="Gene3D" id="3.60.15.10">
    <property type="entry name" value="Ribonuclease Z/Hydroxyacylglutathione hydrolase-like"/>
    <property type="match status" value="1"/>
</dbReference>
<reference evidence="3" key="1">
    <citation type="journal article" date="2021" name="Proc. Natl. Acad. Sci. U.S.A.">
        <title>A Catalog of Tens of Thousands of Viruses from Human Metagenomes Reveals Hidden Associations with Chronic Diseases.</title>
        <authorList>
            <person name="Tisza M.J."/>
            <person name="Buck C.B."/>
        </authorList>
    </citation>
    <scope>NUCLEOTIDE SEQUENCE</scope>
    <source>
        <strain evidence="3">CtEkS11</strain>
    </source>
</reference>
<evidence type="ECO:0000256" key="1">
    <source>
        <dbReference type="ARBA" id="ARBA00022801"/>
    </source>
</evidence>
<dbReference type="EMBL" id="BK015807">
    <property type="protein sequence ID" value="DAE26032.1"/>
    <property type="molecule type" value="Genomic_DNA"/>
</dbReference>
<keyword evidence="3" id="KW-0540">Nuclease</keyword>
<keyword evidence="3" id="KW-0269">Exonuclease</keyword>
<dbReference type="Pfam" id="PF07521">
    <property type="entry name" value="RMMBL"/>
    <property type="match status" value="1"/>
</dbReference>